<evidence type="ECO:0000256" key="3">
    <source>
        <dbReference type="ARBA" id="ARBA00022723"/>
    </source>
</evidence>
<dbReference type="GO" id="GO:0008270">
    <property type="term" value="F:zinc ion binding"/>
    <property type="evidence" value="ECO:0007669"/>
    <property type="project" value="InterPro"/>
</dbReference>
<protein>
    <submittedName>
        <fullName evidence="9">GroES-like protein</fullName>
    </submittedName>
</protein>
<dbReference type="Proteomes" id="UP000054144">
    <property type="component" value="Unassembled WGS sequence"/>
</dbReference>
<dbReference type="GO" id="GO:0003939">
    <property type="term" value="F:L-iditol 2-dehydrogenase (NAD+) activity"/>
    <property type="evidence" value="ECO:0007669"/>
    <property type="project" value="TreeGrafter"/>
</dbReference>
<evidence type="ECO:0000256" key="4">
    <source>
        <dbReference type="ARBA" id="ARBA00022833"/>
    </source>
</evidence>
<keyword evidence="4 7" id="KW-0862">Zinc</keyword>
<name>A0A0D7ANF9_9AGAR</name>
<dbReference type="PANTHER" id="PTHR43161:SF25">
    <property type="entry name" value="ALCOHOL DEHYDROGENASE, PUTATIVE (AFU_ORTHOLOGUE AFUA_1G14390)-RELATED"/>
    <property type="match status" value="1"/>
</dbReference>
<evidence type="ECO:0000256" key="1">
    <source>
        <dbReference type="ARBA" id="ARBA00001947"/>
    </source>
</evidence>
<comment type="similarity">
    <text evidence="2 7">Belongs to the zinc-containing alcohol dehydrogenase family.</text>
</comment>
<dbReference type="PROSITE" id="PS00059">
    <property type="entry name" value="ADH_ZINC"/>
    <property type="match status" value="1"/>
</dbReference>
<evidence type="ECO:0000256" key="5">
    <source>
        <dbReference type="ARBA" id="ARBA00023002"/>
    </source>
</evidence>
<dbReference type="SMART" id="SM00829">
    <property type="entry name" value="PKS_ER"/>
    <property type="match status" value="1"/>
</dbReference>
<dbReference type="InterPro" id="IPR011032">
    <property type="entry name" value="GroES-like_sf"/>
</dbReference>
<evidence type="ECO:0000256" key="7">
    <source>
        <dbReference type="RuleBase" id="RU361277"/>
    </source>
</evidence>
<proteinExistence type="inferred from homology"/>
<dbReference type="Gene3D" id="3.40.50.720">
    <property type="entry name" value="NAD(P)-binding Rossmann-like Domain"/>
    <property type="match status" value="1"/>
</dbReference>
<dbReference type="InterPro" id="IPR013154">
    <property type="entry name" value="ADH-like_N"/>
</dbReference>
<dbReference type="SUPFAM" id="SSF51735">
    <property type="entry name" value="NAD(P)-binding Rossmann-fold domains"/>
    <property type="match status" value="1"/>
</dbReference>
<dbReference type="OrthoDB" id="5363962at2759"/>
<evidence type="ECO:0000256" key="2">
    <source>
        <dbReference type="ARBA" id="ARBA00008072"/>
    </source>
</evidence>
<reference evidence="9 10" key="1">
    <citation type="journal article" date="2015" name="Fungal Genet. Biol.">
        <title>Evolution of novel wood decay mechanisms in Agaricales revealed by the genome sequences of Fistulina hepatica and Cylindrobasidium torrendii.</title>
        <authorList>
            <person name="Floudas D."/>
            <person name="Held B.W."/>
            <person name="Riley R."/>
            <person name="Nagy L.G."/>
            <person name="Koehler G."/>
            <person name="Ransdell A.S."/>
            <person name="Younus H."/>
            <person name="Chow J."/>
            <person name="Chiniquy J."/>
            <person name="Lipzen A."/>
            <person name="Tritt A."/>
            <person name="Sun H."/>
            <person name="Haridas S."/>
            <person name="LaButti K."/>
            <person name="Ohm R.A."/>
            <person name="Kues U."/>
            <person name="Blanchette R.A."/>
            <person name="Grigoriev I.V."/>
            <person name="Minto R.E."/>
            <person name="Hibbett D.S."/>
        </authorList>
    </citation>
    <scope>NUCLEOTIDE SEQUENCE [LARGE SCALE GENOMIC DNA]</scope>
    <source>
        <strain evidence="9 10">ATCC 64428</strain>
    </source>
</reference>
<dbReference type="Gene3D" id="3.90.180.10">
    <property type="entry name" value="Medium-chain alcohol dehydrogenases, catalytic domain"/>
    <property type="match status" value="1"/>
</dbReference>
<dbReference type="CDD" id="cd05285">
    <property type="entry name" value="sorbitol_DH"/>
    <property type="match status" value="1"/>
</dbReference>
<keyword evidence="10" id="KW-1185">Reference proteome</keyword>
<organism evidence="9 10">
    <name type="scientific">Fistulina hepatica ATCC 64428</name>
    <dbReference type="NCBI Taxonomy" id="1128425"/>
    <lineage>
        <taxon>Eukaryota</taxon>
        <taxon>Fungi</taxon>
        <taxon>Dikarya</taxon>
        <taxon>Basidiomycota</taxon>
        <taxon>Agaricomycotina</taxon>
        <taxon>Agaricomycetes</taxon>
        <taxon>Agaricomycetidae</taxon>
        <taxon>Agaricales</taxon>
        <taxon>Fistulinaceae</taxon>
        <taxon>Fistulina</taxon>
    </lineage>
</organism>
<evidence type="ECO:0000313" key="10">
    <source>
        <dbReference type="Proteomes" id="UP000054144"/>
    </source>
</evidence>
<dbReference type="Pfam" id="PF00107">
    <property type="entry name" value="ADH_zinc_N"/>
    <property type="match status" value="1"/>
</dbReference>
<dbReference type="InterPro" id="IPR045306">
    <property type="entry name" value="SDH-like"/>
</dbReference>
<dbReference type="InterPro" id="IPR002328">
    <property type="entry name" value="ADH_Zn_CS"/>
</dbReference>
<evidence type="ECO:0000256" key="6">
    <source>
        <dbReference type="ARBA" id="ARBA00023027"/>
    </source>
</evidence>
<dbReference type="EMBL" id="KN881627">
    <property type="protein sequence ID" value="KIY53274.1"/>
    <property type="molecule type" value="Genomic_DNA"/>
</dbReference>
<comment type="cofactor">
    <cofactor evidence="1 7">
        <name>Zn(2+)</name>
        <dbReference type="ChEBI" id="CHEBI:29105"/>
    </cofactor>
</comment>
<dbReference type="SUPFAM" id="SSF50129">
    <property type="entry name" value="GroES-like"/>
    <property type="match status" value="1"/>
</dbReference>
<accession>A0A0D7ANF9</accession>
<evidence type="ECO:0000313" key="9">
    <source>
        <dbReference type="EMBL" id="KIY53274.1"/>
    </source>
</evidence>
<dbReference type="InterPro" id="IPR020843">
    <property type="entry name" value="ER"/>
</dbReference>
<keyword evidence="5" id="KW-0560">Oxidoreductase</keyword>
<dbReference type="InterPro" id="IPR036291">
    <property type="entry name" value="NAD(P)-bd_dom_sf"/>
</dbReference>
<evidence type="ECO:0000259" key="8">
    <source>
        <dbReference type="SMART" id="SM00829"/>
    </source>
</evidence>
<dbReference type="Pfam" id="PF08240">
    <property type="entry name" value="ADH_N"/>
    <property type="match status" value="1"/>
</dbReference>
<feature type="domain" description="Enoyl reductase (ER)" evidence="8">
    <location>
        <begin position="16"/>
        <end position="369"/>
    </location>
</feature>
<dbReference type="AlphaFoldDB" id="A0A0D7ANF9"/>
<dbReference type="FunFam" id="3.40.50.720:FF:000068">
    <property type="entry name" value="Sorbitol dehydrogenase"/>
    <property type="match status" value="1"/>
</dbReference>
<dbReference type="InterPro" id="IPR013149">
    <property type="entry name" value="ADH-like_C"/>
</dbReference>
<gene>
    <name evidence="9" type="ORF">FISHEDRAFT_33692</name>
</gene>
<dbReference type="GO" id="GO:0006062">
    <property type="term" value="P:sorbitol catabolic process"/>
    <property type="evidence" value="ECO:0007669"/>
    <property type="project" value="TreeGrafter"/>
</dbReference>
<keyword evidence="3 7" id="KW-0479">Metal-binding</keyword>
<sequence>MSTASLTTGLAAVLHGVGDIRLENRTFSPPQSKQAQVAVVATGLCGSDLHYYTHGRNGDFVVQAPLVLGHEAAGVVTAVGPGVTNLVPGQRVAIEAGIMCGTCNYCKSGRYNLCKDLRFASSAKTFPHLDGTLQARMNHPAHVLYPLPANVSFELAALAEPLSVLVHAARRADFKKGQSALVLGTGAIGLLAGAIAHARGASLVCAVDINSARLSFAKESGFADKVFTLSSQKDDNSLARAKANAQAALAAFGDAAHDGFDVVFECTGVESCIQMAVHAAKMGGVVMLVGMGSRDVMLPLSIAATREVDLRGSFRYANTYPEALELLGSNTPAMSNVSKLITHRFPLAQTPQAFELLSRGVDSEGKMVLKVVVLGDASK</sequence>
<keyword evidence="6" id="KW-0520">NAD</keyword>
<dbReference type="PANTHER" id="PTHR43161">
    <property type="entry name" value="SORBITOL DEHYDROGENASE"/>
    <property type="match status" value="1"/>
</dbReference>